<accession>A0A5Q0GZF2</accession>
<protein>
    <submittedName>
        <fullName evidence="5">Monooxygenase</fullName>
    </submittedName>
</protein>
<dbReference type="GO" id="GO:0016709">
    <property type="term" value="F:oxidoreductase activity, acting on paired donors, with incorporation or reduction of molecular oxygen, NAD(P)H as one donor, and incorporation of one atom of oxygen"/>
    <property type="evidence" value="ECO:0007669"/>
    <property type="project" value="UniProtKB-ARBA"/>
</dbReference>
<dbReference type="PANTHER" id="PTHR43004">
    <property type="entry name" value="TRK SYSTEM POTASSIUM UPTAKE PROTEIN"/>
    <property type="match status" value="1"/>
</dbReference>
<dbReference type="InterPro" id="IPR002938">
    <property type="entry name" value="FAD-bd"/>
</dbReference>
<name>A0A5Q0GZF2_SACSY</name>
<evidence type="ECO:0000313" key="6">
    <source>
        <dbReference type="Proteomes" id="UP000325787"/>
    </source>
</evidence>
<dbReference type="Gene3D" id="3.40.30.120">
    <property type="match status" value="1"/>
</dbReference>
<sequence length="476" mass="50346">MDVQVAVVGGGPVGLWLAAELRLGGASVVVLESRSEPDPRSKALTLHPRTLELLASRGLGNRFLAEGARVPAGHFAVLEQRLDFSVLDTPFPFTLVVPQARTERLFEEHARDLGVDVRRGQRVTGVVPGEDSVTVHVDGHDLVADYVVGCDGTRSTVRAAAGIPFSGTPSTVWGWLADVVLDEPPTGTTSWVTEDGLVMVVRLAADLHRVVGITPADVRADRPGEPTLAELRAKTAAVAGTDFGMRDPVWLSRFGDASRLADRYRAGRLLLAGDAAHQHFPAGGVGLNVGVQDAANLGWKLAAVVRGRAPEALLDTYEAERRRVGADLLDHTRAQTALMTAFTPRGLALRGLVNRLVATHPGVSADLAGRLSGLAVTYPAAEGDHPLVGRRAPHGDGLLAALRPDRYVLLDLTGTLGDVDGVVVLRGEVGDRPGWRGVRAALVRPDGHVAWADRPDDDLPAATRAAVAALPLILGR</sequence>
<keyword evidence="3" id="KW-0274">FAD</keyword>
<evidence type="ECO:0000259" key="4">
    <source>
        <dbReference type="Pfam" id="PF01494"/>
    </source>
</evidence>
<dbReference type="PANTHER" id="PTHR43004:SF19">
    <property type="entry name" value="BINDING MONOOXYGENASE, PUTATIVE (JCVI)-RELATED"/>
    <property type="match status" value="1"/>
</dbReference>
<evidence type="ECO:0000256" key="1">
    <source>
        <dbReference type="ARBA" id="ARBA00001974"/>
    </source>
</evidence>
<keyword evidence="2" id="KW-0285">Flavoprotein</keyword>
<evidence type="ECO:0000256" key="3">
    <source>
        <dbReference type="ARBA" id="ARBA00022827"/>
    </source>
</evidence>
<keyword evidence="5" id="KW-0560">Oxidoreductase</keyword>
<feature type="domain" description="FAD-binding" evidence="4">
    <location>
        <begin position="2"/>
        <end position="331"/>
    </location>
</feature>
<reference evidence="6" key="1">
    <citation type="journal article" date="2021" name="Curr. Microbiol.">
        <title>Complete genome of nocamycin-producing strain Saccharothrix syringae NRRL B-16468 reveals the biosynthetic potential for secondary metabolites.</title>
        <authorList>
            <person name="Mo X."/>
            <person name="Yang S."/>
        </authorList>
    </citation>
    <scope>NUCLEOTIDE SEQUENCE [LARGE SCALE GENOMIC DNA]</scope>
    <source>
        <strain evidence="6">ATCC 51364 / DSM 43886 / JCM 6844 / KCTC 9398 / NBRC 14523 / NRRL B-16468 / INA 2240</strain>
    </source>
</reference>
<proteinExistence type="predicted"/>
<dbReference type="Pfam" id="PF01494">
    <property type="entry name" value="FAD_binding_3"/>
    <property type="match status" value="1"/>
</dbReference>
<dbReference type="PRINTS" id="PR00420">
    <property type="entry name" value="RNGMNOXGNASE"/>
</dbReference>
<dbReference type="KEGG" id="ssyi:EKG83_16995"/>
<dbReference type="OrthoDB" id="4141215at2"/>
<dbReference type="AlphaFoldDB" id="A0A5Q0GZF2"/>
<evidence type="ECO:0000313" key="5">
    <source>
        <dbReference type="EMBL" id="QFZ18920.1"/>
    </source>
</evidence>
<dbReference type="InterPro" id="IPR036188">
    <property type="entry name" value="FAD/NAD-bd_sf"/>
</dbReference>
<dbReference type="Gene3D" id="3.30.70.2450">
    <property type="match status" value="1"/>
</dbReference>
<dbReference type="Gene3D" id="3.50.50.60">
    <property type="entry name" value="FAD/NAD(P)-binding domain"/>
    <property type="match status" value="1"/>
</dbReference>
<dbReference type="SUPFAM" id="SSF51905">
    <property type="entry name" value="FAD/NAD(P)-binding domain"/>
    <property type="match status" value="1"/>
</dbReference>
<evidence type="ECO:0000256" key="2">
    <source>
        <dbReference type="ARBA" id="ARBA00022630"/>
    </source>
</evidence>
<gene>
    <name evidence="5" type="ORF">EKG83_16995</name>
</gene>
<dbReference type="GO" id="GO:0071949">
    <property type="term" value="F:FAD binding"/>
    <property type="evidence" value="ECO:0007669"/>
    <property type="project" value="InterPro"/>
</dbReference>
<keyword evidence="5" id="KW-0503">Monooxygenase</keyword>
<dbReference type="EMBL" id="CP034550">
    <property type="protein sequence ID" value="QFZ18920.1"/>
    <property type="molecule type" value="Genomic_DNA"/>
</dbReference>
<organism evidence="5 6">
    <name type="scientific">Saccharothrix syringae</name>
    <name type="common">Nocardiopsis syringae</name>
    <dbReference type="NCBI Taxonomy" id="103733"/>
    <lineage>
        <taxon>Bacteria</taxon>
        <taxon>Bacillati</taxon>
        <taxon>Actinomycetota</taxon>
        <taxon>Actinomycetes</taxon>
        <taxon>Pseudonocardiales</taxon>
        <taxon>Pseudonocardiaceae</taxon>
        <taxon>Saccharothrix</taxon>
    </lineage>
</organism>
<comment type="cofactor">
    <cofactor evidence="1">
        <name>FAD</name>
        <dbReference type="ChEBI" id="CHEBI:57692"/>
    </cofactor>
</comment>
<dbReference type="InterPro" id="IPR050641">
    <property type="entry name" value="RIFMO-like"/>
</dbReference>
<dbReference type="Proteomes" id="UP000325787">
    <property type="component" value="Chromosome"/>
</dbReference>
<dbReference type="RefSeq" id="WP_033434022.1">
    <property type="nucleotide sequence ID" value="NZ_CP034550.1"/>
</dbReference>
<keyword evidence="6" id="KW-1185">Reference proteome</keyword>